<dbReference type="InterPro" id="IPR050807">
    <property type="entry name" value="TransReg_Diox_bact_type"/>
</dbReference>
<organism evidence="5 6">
    <name type="scientific">Cupriavidus necator</name>
    <name type="common">Alcaligenes eutrophus</name>
    <name type="synonym">Ralstonia eutropha</name>
    <dbReference type="NCBI Taxonomy" id="106590"/>
    <lineage>
        <taxon>Bacteria</taxon>
        <taxon>Pseudomonadati</taxon>
        <taxon>Pseudomonadota</taxon>
        <taxon>Betaproteobacteria</taxon>
        <taxon>Burkholderiales</taxon>
        <taxon>Burkholderiaceae</taxon>
        <taxon>Cupriavidus</taxon>
    </lineage>
</organism>
<dbReference type="RefSeq" id="WP_164704817.1">
    <property type="nucleotide sequence ID" value="NZ_CP017757.2"/>
</dbReference>
<dbReference type="SUPFAM" id="SSF47413">
    <property type="entry name" value="lambda repressor-like DNA-binding domains"/>
    <property type="match status" value="2"/>
</dbReference>
<dbReference type="GO" id="GO:0003677">
    <property type="term" value="F:DNA binding"/>
    <property type="evidence" value="ECO:0007669"/>
    <property type="project" value="UniProtKB-KW"/>
</dbReference>
<dbReference type="InterPro" id="IPR010982">
    <property type="entry name" value="Lambda_DNA-bd_dom_sf"/>
</dbReference>
<evidence type="ECO:0000256" key="2">
    <source>
        <dbReference type="ARBA" id="ARBA00023125"/>
    </source>
</evidence>
<evidence type="ECO:0000259" key="4">
    <source>
        <dbReference type="PROSITE" id="PS50943"/>
    </source>
</evidence>
<dbReference type="AlphaFoldDB" id="A0A1U9UKK2"/>
<feature type="domain" description="HTH cro/C1-type" evidence="4">
    <location>
        <begin position="16"/>
        <end position="70"/>
    </location>
</feature>
<dbReference type="InterPro" id="IPR001387">
    <property type="entry name" value="Cro/C1-type_HTH"/>
</dbReference>
<evidence type="ECO:0000313" key="5">
    <source>
        <dbReference type="EMBL" id="AQV93202.1"/>
    </source>
</evidence>
<dbReference type="PANTHER" id="PTHR46797:SF23">
    <property type="entry name" value="HTH-TYPE TRANSCRIPTIONAL REGULATOR SUTR"/>
    <property type="match status" value="1"/>
</dbReference>
<protein>
    <submittedName>
        <fullName evidence="5">Putative transcriptional regulator</fullName>
    </submittedName>
</protein>
<gene>
    <name evidence="5" type="ORF">BJN34_04735</name>
</gene>
<feature type="domain" description="HTH cro/C1-type" evidence="4">
    <location>
        <begin position="98"/>
        <end position="149"/>
    </location>
</feature>
<keyword evidence="2" id="KW-0238">DNA-binding</keyword>
<dbReference type="Gene3D" id="1.10.260.40">
    <property type="entry name" value="lambda repressor-like DNA-binding domains"/>
    <property type="match status" value="2"/>
</dbReference>
<dbReference type="SMART" id="SM00530">
    <property type="entry name" value="HTH_XRE"/>
    <property type="match status" value="2"/>
</dbReference>
<dbReference type="EMBL" id="CP017757">
    <property type="protein sequence ID" value="AQV93202.1"/>
    <property type="molecule type" value="Genomic_DNA"/>
</dbReference>
<dbReference type="CDD" id="cd00093">
    <property type="entry name" value="HTH_XRE"/>
    <property type="match status" value="2"/>
</dbReference>
<evidence type="ECO:0000313" key="6">
    <source>
        <dbReference type="Proteomes" id="UP000189627"/>
    </source>
</evidence>
<sequence length="156" mass="17132">MVNKDEKASFQIARRVRELREGAGLSQDGLARLLPSHRSLVSQVERAANNLSVDTIQRFAIALGVDAVSLLRKGPPIACDPNDRRSLRERISQNVFSIRTAKGLPQEGLSESAGLSRNYVATLEVHKKNVALDHLEKLALGLGVPISTLFEPNRQD</sequence>
<dbReference type="GO" id="GO:0005829">
    <property type="term" value="C:cytosol"/>
    <property type="evidence" value="ECO:0007669"/>
    <property type="project" value="TreeGrafter"/>
</dbReference>
<dbReference type="GO" id="GO:0003700">
    <property type="term" value="F:DNA-binding transcription factor activity"/>
    <property type="evidence" value="ECO:0007669"/>
    <property type="project" value="TreeGrafter"/>
</dbReference>
<dbReference type="Pfam" id="PF01381">
    <property type="entry name" value="HTH_3"/>
    <property type="match status" value="1"/>
</dbReference>
<dbReference type="PANTHER" id="PTHR46797">
    <property type="entry name" value="HTH-TYPE TRANSCRIPTIONAL REGULATOR"/>
    <property type="match status" value="1"/>
</dbReference>
<keyword evidence="1" id="KW-0805">Transcription regulation</keyword>
<dbReference type="Pfam" id="PF13560">
    <property type="entry name" value="HTH_31"/>
    <property type="match status" value="1"/>
</dbReference>
<evidence type="ECO:0000256" key="1">
    <source>
        <dbReference type="ARBA" id="ARBA00023015"/>
    </source>
</evidence>
<accession>A0A1U9UKK2</accession>
<reference evidence="6" key="1">
    <citation type="submission" date="2017-02" db="EMBL/GenBank/DDBJ databases">
        <title>Complete genome sequence of Cupriavidus necator strain NH9, a 3-chlorobenzoate degrader.</title>
        <authorList>
            <person name="Moriuchi R."/>
            <person name="Dohra H."/>
            <person name="Ogawa N."/>
        </authorList>
    </citation>
    <scope>NUCLEOTIDE SEQUENCE [LARGE SCALE GENOMIC DNA]</scope>
    <source>
        <strain evidence="6">NH9</strain>
    </source>
</reference>
<proteinExistence type="predicted"/>
<evidence type="ECO:0000256" key="3">
    <source>
        <dbReference type="ARBA" id="ARBA00023163"/>
    </source>
</evidence>
<dbReference type="PROSITE" id="PS50943">
    <property type="entry name" value="HTH_CROC1"/>
    <property type="match status" value="2"/>
</dbReference>
<name>A0A1U9UKK2_CUPNE</name>
<dbReference type="Proteomes" id="UP000189627">
    <property type="component" value="Chromosome 1"/>
</dbReference>
<dbReference type="KEGG" id="cuh:BJN34_04735"/>
<keyword evidence="3" id="KW-0804">Transcription</keyword>